<dbReference type="Gene3D" id="2.40.50.140">
    <property type="entry name" value="Nucleic acid-binding proteins"/>
    <property type="match status" value="1"/>
</dbReference>
<name>A0A2S1LE00_9FLAO</name>
<keyword evidence="1" id="KW-0472">Membrane</keyword>
<keyword evidence="1" id="KW-0812">Transmembrane</keyword>
<evidence type="ECO:0000313" key="3">
    <source>
        <dbReference type="Proteomes" id="UP000244527"/>
    </source>
</evidence>
<dbReference type="InterPro" id="IPR012340">
    <property type="entry name" value="NA-bd_OB-fold"/>
</dbReference>
<sequence>MEIFDTLPPLLATFWYVAIPISVIFIIQTIMTFTGADGSDGIDPDFDGDFDGADHPFQLFSLRNLIHFLLGFSWTGISFFTLIENEKLLIALSVAVGCLFVFIFFMIIQQVQKLEENNSFKIENTLNKTAEVYLKIPAQRTGKGKILISINGAFHELDAMSEADAIPTGSTVKVVKIENESLLFVIPF</sequence>
<feature type="transmembrane region" description="Helical" evidence="1">
    <location>
        <begin position="12"/>
        <end position="33"/>
    </location>
</feature>
<keyword evidence="2" id="KW-0645">Protease</keyword>
<dbReference type="KEGG" id="ffa:FFWV33_10780"/>
<dbReference type="RefSeq" id="WP_108740901.1">
    <property type="nucleotide sequence ID" value="NZ_CP020918.1"/>
</dbReference>
<dbReference type="GO" id="GO:0008233">
    <property type="term" value="F:peptidase activity"/>
    <property type="evidence" value="ECO:0007669"/>
    <property type="project" value="UniProtKB-KW"/>
</dbReference>
<evidence type="ECO:0000256" key="1">
    <source>
        <dbReference type="SAM" id="Phobius"/>
    </source>
</evidence>
<organism evidence="2 3">
    <name type="scientific">Flavobacterium faecale</name>
    <dbReference type="NCBI Taxonomy" id="1355330"/>
    <lineage>
        <taxon>Bacteria</taxon>
        <taxon>Pseudomonadati</taxon>
        <taxon>Bacteroidota</taxon>
        <taxon>Flavobacteriia</taxon>
        <taxon>Flavobacteriales</taxon>
        <taxon>Flavobacteriaceae</taxon>
        <taxon>Flavobacterium</taxon>
    </lineage>
</organism>
<reference evidence="2 3" key="1">
    <citation type="submission" date="2017-04" db="EMBL/GenBank/DDBJ databases">
        <title>Compelte genome sequence of WV33.</title>
        <authorList>
            <person name="Lee P.C."/>
        </authorList>
    </citation>
    <scope>NUCLEOTIDE SEQUENCE [LARGE SCALE GENOMIC DNA]</scope>
    <source>
        <strain evidence="2 3">WV33</strain>
    </source>
</reference>
<evidence type="ECO:0000313" key="2">
    <source>
        <dbReference type="EMBL" id="AWG21969.1"/>
    </source>
</evidence>
<keyword evidence="1" id="KW-1133">Transmembrane helix</keyword>
<dbReference type="EMBL" id="CP020918">
    <property type="protein sequence ID" value="AWG21969.1"/>
    <property type="molecule type" value="Genomic_DNA"/>
</dbReference>
<gene>
    <name evidence="2" type="ORF">FFWV33_10780</name>
</gene>
<feature type="transmembrane region" description="Helical" evidence="1">
    <location>
        <begin position="65"/>
        <end position="83"/>
    </location>
</feature>
<dbReference type="GO" id="GO:0006508">
    <property type="term" value="P:proteolysis"/>
    <property type="evidence" value="ECO:0007669"/>
    <property type="project" value="UniProtKB-KW"/>
</dbReference>
<keyword evidence="3" id="KW-1185">Reference proteome</keyword>
<keyword evidence="2" id="KW-0378">Hydrolase</keyword>
<dbReference type="AlphaFoldDB" id="A0A2S1LE00"/>
<dbReference type="Proteomes" id="UP000244527">
    <property type="component" value="Chromosome"/>
</dbReference>
<protein>
    <submittedName>
        <fullName evidence="2">Serine protease</fullName>
    </submittedName>
</protein>
<proteinExistence type="predicted"/>
<feature type="transmembrane region" description="Helical" evidence="1">
    <location>
        <begin position="89"/>
        <end position="108"/>
    </location>
</feature>
<dbReference type="OrthoDB" id="189831at2"/>
<accession>A0A2S1LE00</accession>